<accession>A0A368RH38</accession>
<proteinExistence type="predicted"/>
<dbReference type="EMBL" id="CM003533">
    <property type="protein sequence ID" value="RCV29526.1"/>
    <property type="molecule type" value="Genomic_DNA"/>
</dbReference>
<protein>
    <submittedName>
        <fullName evidence="1">Uncharacterized protein</fullName>
    </submittedName>
</protein>
<sequence length="118" mass="13692">MGAVADHVVETLLGVRSSPWSETEWVAMLHRNMLNMHTTRRIMGLGPGQDWQVRYHTCHRKQYKCREEWCRPLAPLICFCPRLPPVGVLHSSRMVHCRGSHSPDAEWYCNSQVLRLVV</sequence>
<organism evidence="1">
    <name type="scientific">Setaria italica</name>
    <name type="common">Foxtail millet</name>
    <name type="synonym">Panicum italicum</name>
    <dbReference type="NCBI Taxonomy" id="4555"/>
    <lineage>
        <taxon>Eukaryota</taxon>
        <taxon>Viridiplantae</taxon>
        <taxon>Streptophyta</taxon>
        <taxon>Embryophyta</taxon>
        <taxon>Tracheophyta</taxon>
        <taxon>Spermatophyta</taxon>
        <taxon>Magnoliopsida</taxon>
        <taxon>Liliopsida</taxon>
        <taxon>Poales</taxon>
        <taxon>Poaceae</taxon>
        <taxon>PACMAD clade</taxon>
        <taxon>Panicoideae</taxon>
        <taxon>Panicodae</taxon>
        <taxon>Paniceae</taxon>
        <taxon>Cenchrinae</taxon>
        <taxon>Setaria</taxon>
    </lineage>
</organism>
<name>A0A368RH38_SETIT</name>
<evidence type="ECO:0000313" key="1">
    <source>
        <dbReference type="EMBL" id="RCV29526.1"/>
    </source>
</evidence>
<gene>
    <name evidence="1" type="ORF">SETIT_6G020500v2</name>
</gene>
<reference evidence="1" key="2">
    <citation type="submission" date="2015-07" db="EMBL/GenBank/DDBJ databases">
        <authorList>
            <person name="Noorani M."/>
        </authorList>
    </citation>
    <scope>NUCLEOTIDE SEQUENCE</scope>
    <source>
        <strain evidence="1">Yugu1</strain>
    </source>
</reference>
<dbReference type="AlphaFoldDB" id="A0A368RH38"/>
<reference evidence="1" key="1">
    <citation type="journal article" date="2012" name="Nat. Biotechnol.">
        <title>Reference genome sequence of the model plant Setaria.</title>
        <authorList>
            <person name="Bennetzen J.L."/>
            <person name="Schmutz J."/>
            <person name="Wang H."/>
            <person name="Percifield R."/>
            <person name="Hawkins J."/>
            <person name="Pontaroli A.C."/>
            <person name="Estep M."/>
            <person name="Feng L."/>
            <person name="Vaughn J.N."/>
            <person name="Grimwood J."/>
            <person name="Jenkins J."/>
            <person name="Barry K."/>
            <person name="Lindquist E."/>
            <person name="Hellsten U."/>
            <person name="Deshpande S."/>
            <person name="Wang X."/>
            <person name="Wu X."/>
            <person name="Mitros T."/>
            <person name="Triplett J."/>
            <person name="Yang X."/>
            <person name="Ye C.Y."/>
            <person name="Mauro-Herrera M."/>
            <person name="Wang L."/>
            <person name="Li P."/>
            <person name="Sharma M."/>
            <person name="Sharma R."/>
            <person name="Ronald P.C."/>
            <person name="Panaud O."/>
            <person name="Kellogg E.A."/>
            <person name="Brutnell T.P."/>
            <person name="Doust A.N."/>
            <person name="Tuskan G.A."/>
            <person name="Rokhsar D."/>
            <person name="Devos K.M."/>
        </authorList>
    </citation>
    <scope>NUCLEOTIDE SEQUENCE [LARGE SCALE GENOMIC DNA]</scope>
    <source>
        <strain evidence="1">Yugu1</strain>
    </source>
</reference>